<proteinExistence type="predicted"/>
<feature type="transmembrane region" description="Helical" evidence="1">
    <location>
        <begin position="115"/>
        <end position="133"/>
    </location>
</feature>
<keyword evidence="3" id="KW-1185">Reference proteome</keyword>
<feature type="transmembrane region" description="Helical" evidence="1">
    <location>
        <begin position="28"/>
        <end position="49"/>
    </location>
</feature>
<comment type="caution">
    <text evidence="2">The sequence shown here is derived from an EMBL/GenBank/DDBJ whole genome shotgun (WGS) entry which is preliminary data.</text>
</comment>
<evidence type="ECO:0000313" key="3">
    <source>
        <dbReference type="Proteomes" id="UP001595075"/>
    </source>
</evidence>
<feature type="transmembrane region" description="Helical" evidence="1">
    <location>
        <begin position="304"/>
        <end position="323"/>
    </location>
</feature>
<protein>
    <submittedName>
        <fullName evidence="2">Uncharacterized protein</fullName>
    </submittedName>
</protein>
<reference evidence="2 3" key="1">
    <citation type="journal article" date="2024" name="Commun. Biol.">
        <title>Comparative genomic analysis of thermophilic fungi reveals convergent evolutionary adaptations and gene losses.</title>
        <authorList>
            <person name="Steindorff A.S."/>
            <person name="Aguilar-Pontes M.V."/>
            <person name="Robinson A.J."/>
            <person name="Andreopoulos B."/>
            <person name="LaButti K."/>
            <person name="Kuo A."/>
            <person name="Mondo S."/>
            <person name="Riley R."/>
            <person name="Otillar R."/>
            <person name="Haridas S."/>
            <person name="Lipzen A."/>
            <person name="Grimwood J."/>
            <person name="Schmutz J."/>
            <person name="Clum A."/>
            <person name="Reid I.D."/>
            <person name="Moisan M.C."/>
            <person name="Butler G."/>
            <person name="Nguyen T.T.M."/>
            <person name="Dewar K."/>
            <person name="Conant G."/>
            <person name="Drula E."/>
            <person name="Henrissat B."/>
            <person name="Hansel C."/>
            <person name="Singer S."/>
            <person name="Hutchinson M.I."/>
            <person name="de Vries R.P."/>
            <person name="Natvig D.O."/>
            <person name="Powell A.J."/>
            <person name="Tsang A."/>
            <person name="Grigoriev I.V."/>
        </authorList>
    </citation>
    <scope>NUCLEOTIDE SEQUENCE [LARGE SCALE GENOMIC DNA]</scope>
    <source>
        <strain evidence="2 3">CBS 494.80</strain>
    </source>
</reference>
<keyword evidence="1" id="KW-0812">Transmembrane</keyword>
<organism evidence="2 3">
    <name type="scientific">Oculimacula yallundae</name>
    <dbReference type="NCBI Taxonomy" id="86028"/>
    <lineage>
        <taxon>Eukaryota</taxon>
        <taxon>Fungi</taxon>
        <taxon>Dikarya</taxon>
        <taxon>Ascomycota</taxon>
        <taxon>Pezizomycotina</taxon>
        <taxon>Leotiomycetes</taxon>
        <taxon>Helotiales</taxon>
        <taxon>Ploettnerulaceae</taxon>
        <taxon>Oculimacula</taxon>
    </lineage>
</organism>
<evidence type="ECO:0000313" key="2">
    <source>
        <dbReference type="EMBL" id="KAL2062182.1"/>
    </source>
</evidence>
<gene>
    <name evidence="2" type="ORF">VTL71DRAFT_6448</name>
</gene>
<keyword evidence="1" id="KW-1133">Transmembrane helix</keyword>
<dbReference type="EMBL" id="JAZHXI010000017">
    <property type="protein sequence ID" value="KAL2062182.1"/>
    <property type="molecule type" value="Genomic_DNA"/>
</dbReference>
<evidence type="ECO:0000256" key="1">
    <source>
        <dbReference type="SAM" id="Phobius"/>
    </source>
</evidence>
<feature type="transmembrane region" description="Helical" evidence="1">
    <location>
        <begin position="265"/>
        <end position="284"/>
    </location>
</feature>
<name>A0ABR4BWZ9_9HELO</name>
<sequence length="398" mass="44741">MPETGKKDKIVYEWKMILMIWGLQLQKLLYTCSALSIIWLFLSLTPALWNPTNWLLSLMFGLQMASEFSYTPDLNLVEGLGNNDVSGRCLSFADKRNATAGPVDVVSGFYGPGAYLAWLVTAYVAAFSSIWHSKCAPSEEQRRRDAVDEDSNYFSLPKWSSQEPADVLDGEMVTALLYPLMALGDVFVRLVRCKIDPQMSAAVFVLFSALMVFGPTSRLSWQKDGVDFEPEVFPKTNRSWAWKFSGFLIHGFIITLIGEPYAYTLELVIPVYVMLLVLPFYSLIHGERLSEKYPYRTTVYWSRVVRIVVFSMMQIIFFSVALGRIGSPVPLTGSSLWDFDQIGALGTAIAMLMFFRMQSAGSLASSIRYRLAGFRLLSSPETGTDIELTEVVIHETGQ</sequence>
<feature type="transmembrane region" description="Helical" evidence="1">
    <location>
        <begin position="335"/>
        <end position="355"/>
    </location>
</feature>
<accession>A0ABR4BWZ9</accession>
<dbReference type="Proteomes" id="UP001595075">
    <property type="component" value="Unassembled WGS sequence"/>
</dbReference>
<feature type="transmembrane region" description="Helical" evidence="1">
    <location>
        <begin position="199"/>
        <end position="220"/>
    </location>
</feature>
<keyword evidence="1" id="KW-0472">Membrane</keyword>